<feature type="chain" id="PRO_5045378621" evidence="1">
    <location>
        <begin position="26"/>
        <end position="289"/>
    </location>
</feature>
<sequence>MKRTAVLLPVILAGLLLGALGPARAASLPHGAGMPTAPAASAWITLGRADAPSLLQTPPSCSLRPCALVVVSHPRGQTAERLRDSPQMTVLTGALLRAGFAVLLSSDGGPTTWGSPAALAELGAVHHAATRLFPWNGQTFALGLSMGGLMALRTALPGSPYPVRAVALIDAWVDLEQAYGTALSRRQEIQAAYALGGPPGPRLNPLAAAAVAPRQALFAVASPDDQTVPQATNAARLLAVFGRPDSVLVQLGGAHLGANRFTPELGARLAAFFEAQGRTPLPPTDLGRR</sequence>
<name>A0ABW1ZEL8_9DEIO</name>
<dbReference type="GO" id="GO:0016787">
    <property type="term" value="F:hydrolase activity"/>
    <property type="evidence" value="ECO:0007669"/>
    <property type="project" value="UniProtKB-KW"/>
</dbReference>
<dbReference type="EC" id="3.4.-.-" evidence="2"/>
<keyword evidence="3" id="KW-1185">Reference proteome</keyword>
<dbReference type="SUPFAM" id="SSF53474">
    <property type="entry name" value="alpha/beta-Hydrolases"/>
    <property type="match status" value="1"/>
</dbReference>
<protein>
    <submittedName>
        <fullName evidence="2">Alpha/beta hydrolase family protein</fullName>
        <ecNumber evidence="2">3.4.-.-</ecNumber>
    </submittedName>
</protein>
<evidence type="ECO:0000256" key="1">
    <source>
        <dbReference type="SAM" id="SignalP"/>
    </source>
</evidence>
<reference evidence="3" key="1">
    <citation type="journal article" date="2019" name="Int. J. Syst. Evol. Microbiol.">
        <title>The Global Catalogue of Microorganisms (GCM) 10K type strain sequencing project: providing services to taxonomists for standard genome sequencing and annotation.</title>
        <authorList>
            <consortium name="The Broad Institute Genomics Platform"/>
            <consortium name="The Broad Institute Genome Sequencing Center for Infectious Disease"/>
            <person name="Wu L."/>
            <person name="Ma J."/>
        </authorList>
    </citation>
    <scope>NUCLEOTIDE SEQUENCE [LARGE SCALE GENOMIC DNA]</scope>
    <source>
        <strain evidence="3">CCUG 63830</strain>
    </source>
</reference>
<keyword evidence="2" id="KW-0378">Hydrolase</keyword>
<dbReference type="Gene3D" id="3.40.50.1820">
    <property type="entry name" value="alpha/beta hydrolase"/>
    <property type="match status" value="1"/>
</dbReference>
<gene>
    <name evidence="2" type="ORF">ACFP90_02200</name>
</gene>
<dbReference type="EMBL" id="JBHSWB010000001">
    <property type="protein sequence ID" value="MFC6659304.1"/>
    <property type="molecule type" value="Genomic_DNA"/>
</dbReference>
<proteinExistence type="predicted"/>
<evidence type="ECO:0000313" key="2">
    <source>
        <dbReference type="EMBL" id="MFC6659304.1"/>
    </source>
</evidence>
<dbReference type="RefSeq" id="WP_224606166.1">
    <property type="nucleotide sequence ID" value="NZ_JAIQXV010000003.1"/>
</dbReference>
<comment type="caution">
    <text evidence="2">The sequence shown here is derived from an EMBL/GenBank/DDBJ whole genome shotgun (WGS) entry which is preliminary data.</text>
</comment>
<accession>A0ABW1ZEL8</accession>
<keyword evidence="1" id="KW-0732">Signal</keyword>
<evidence type="ECO:0000313" key="3">
    <source>
        <dbReference type="Proteomes" id="UP001596317"/>
    </source>
</evidence>
<dbReference type="Proteomes" id="UP001596317">
    <property type="component" value="Unassembled WGS sequence"/>
</dbReference>
<feature type="signal peptide" evidence="1">
    <location>
        <begin position="1"/>
        <end position="25"/>
    </location>
</feature>
<organism evidence="2 3">
    <name type="scientific">Deinococcus multiflagellatus</name>
    <dbReference type="NCBI Taxonomy" id="1656887"/>
    <lineage>
        <taxon>Bacteria</taxon>
        <taxon>Thermotogati</taxon>
        <taxon>Deinococcota</taxon>
        <taxon>Deinococci</taxon>
        <taxon>Deinococcales</taxon>
        <taxon>Deinococcaceae</taxon>
        <taxon>Deinococcus</taxon>
    </lineage>
</organism>
<dbReference type="InterPro" id="IPR029058">
    <property type="entry name" value="AB_hydrolase_fold"/>
</dbReference>